<reference evidence="3 4" key="1">
    <citation type="journal article" date="2013" name="Proc. Natl. Acad. Sci. U.S.A.">
        <title>Candidate phylum TM6 genome recovered from a hospital sink biofilm provides genomic insights into this uncultivated phylum.</title>
        <authorList>
            <person name="McLean J.S."/>
            <person name="Lombardo M.J."/>
            <person name="Badger J.H."/>
            <person name="Edlund A."/>
            <person name="Novotny M."/>
            <person name="Yee-Greenbaum J."/>
            <person name="Vyahhi N."/>
            <person name="Hall A.P."/>
            <person name="Yang Y."/>
            <person name="Dupont C.L."/>
            <person name="Ziegler M.G."/>
            <person name="Chitsaz H."/>
            <person name="Allen A.E."/>
            <person name="Yooseph S."/>
            <person name="Tesler G."/>
            <person name="Pevzner P.A."/>
            <person name="Friedman R.M."/>
            <person name="Nealson K.H."/>
            <person name="Venter J.C."/>
            <person name="Lasken R.S."/>
        </authorList>
    </citation>
    <scope>NUCLEOTIDE SEQUENCE [LARGE SCALE GENOMIC DNA]</scope>
    <source>
        <strain evidence="3 4">TM6SC1</strain>
    </source>
</reference>
<sequence length="394" mass="44468">MIGRNIRKTLMELSSQMPVIALVGPRQAGKTTLAKLTFREHAYVSLENLENRNFAHSDPLQFLERHRNSSGIIIDEFQHVPTLISYIQNHVEKQSVKGQFILIASENFLHSSSITQGLSGHMALVTLLPLCISELDKEGLLPNSIEEAVFKGSYPHLYSEFVSPTIFYPNYILTYVERDVRHMSNISDPATFKLFVQLCAGRIGQVLNTTTLAQDCGISIPTAKSWLKLLEDSYVIFQLPAYKSSFGKRAVKSPKIYFYDTGVACSLLGIENPSQAATHYLFGALAESYVISDFIKYHYNRARTPQIYFWKDNHGHEMDCIIVQSTRVCALDIKAGKTISEQYTKGLNYWKALTRENPTTSFVVYMGSEYMPTTAGTILGWKSIDRITTPPSEY</sequence>
<dbReference type="InterPro" id="IPR027417">
    <property type="entry name" value="P-loop_NTPase"/>
</dbReference>
<evidence type="ECO:0000313" key="4">
    <source>
        <dbReference type="Proteomes" id="UP000032214"/>
    </source>
</evidence>
<name>A0A0D2JDA2_9BACT</name>
<evidence type="ECO:0000259" key="1">
    <source>
        <dbReference type="Pfam" id="PF13173"/>
    </source>
</evidence>
<organism evidence="3 4">
    <name type="scientific">candidate division TM6 bacterium JCVI TM6SC1</name>
    <dbReference type="NCBI Taxonomy" id="1306947"/>
    <lineage>
        <taxon>Bacteria</taxon>
        <taxon>Candidatus Babelota</taxon>
        <taxon>Vermiphilus</taxon>
    </lineage>
</organism>
<gene>
    <name evidence="3" type="ORF">J120_04375</name>
</gene>
<evidence type="ECO:0000313" key="3">
    <source>
        <dbReference type="EMBL" id="KIX84946.1"/>
    </source>
</evidence>
<accession>A0A0D2JDA2</accession>
<evidence type="ECO:0008006" key="5">
    <source>
        <dbReference type="Google" id="ProtNLM"/>
    </source>
</evidence>
<dbReference type="PANTHER" id="PTHR43566:SF2">
    <property type="entry name" value="DUF4143 DOMAIN-CONTAINING PROTEIN"/>
    <property type="match status" value="1"/>
</dbReference>
<dbReference type="eggNOG" id="COG1373">
    <property type="taxonomic scope" value="Bacteria"/>
</dbReference>
<dbReference type="PANTHER" id="PTHR43566">
    <property type="entry name" value="CONSERVED PROTEIN"/>
    <property type="match status" value="1"/>
</dbReference>
<feature type="domain" description="AAA" evidence="1">
    <location>
        <begin position="18"/>
        <end position="135"/>
    </location>
</feature>
<dbReference type="InterPro" id="IPR041682">
    <property type="entry name" value="AAA_14"/>
</dbReference>
<proteinExistence type="predicted"/>
<dbReference type="SUPFAM" id="SSF52540">
    <property type="entry name" value="P-loop containing nucleoside triphosphate hydrolases"/>
    <property type="match status" value="1"/>
</dbReference>
<protein>
    <recommendedName>
        <fullName evidence="5">ATPase AAA</fullName>
    </recommendedName>
</protein>
<feature type="domain" description="DUF4143" evidence="2">
    <location>
        <begin position="177"/>
        <end position="336"/>
    </location>
</feature>
<dbReference type="EMBL" id="ARQD01000004">
    <property type="protein sequence ID" value="KIX84946.1"/>
    <property type="molecule type" value="Genomic_DNA"/>
</dbReference>
<dbReference type="AlphaFoldDB" id="A0A0D2JDA2"/>
<keyword evidence="4" id="KW-1185">Reference proteome</keyword>
<evidence type="ECO:0000259" key="2">
    <source>
        <dbReference type="Pfam" id="PF13635"/>
    </source>
</evidence>
<comment type="caution">
    <text evidence="3">The sequence shown here is derived from an EMBL/GenBank/DDBJ whole genome shotgun (WGS) entry which is preliminary data.</text>
</comment>
<dbReference type="Pfam" id="PF13635">
    <property type="entry name" value="DUF4143"/>
    <property type="match status" value="1"/>
</dbReference>
<dbReference type="Proteomes" id="UP000032214">
    <property type="component" value="Unassembled WGS sequence"/>
</dbReference>
<dbReference type="Pfam" id="PF13173">
    <property type="entry name" value="AAA_14"/>
    <property type="match status" value="1"/>
</dbReference>
<dbReference type="InterPro" id="IPR025420">
    <property type="entry name" value="DUF4143"/>
</dbReference>